<reference evidence="2" key="1">
    <citation type="submission" date="2016-11" db="EMBL/GenBank/DDBJ databases">
        <authorList>
            <person name="Varghese N."/>
            <person name="Submissions S."/>
        </authorList>
    </citation>
    <scope>NUCLEOTIDE SEQUENCE [LARGE SCALE GENOMIC DNA]</scope>
    <source>
        <strain evidence="2">DSM 27619</strain>
    </source>
</reference>
<dbReference type="RefSeq" id="WP_072962590.1">
    <property type="nucleotide sequence ID" value="NZ_FQUT01000015.1"/>
</dbReference>
<accession>A0A1M5JQ54</accession>
<evidence type="ECO:0000313" key="2">
    <source>
        <dbReference type="Proteomes" id="UP000184518"/>
    </source>
</evidence>
<proteinExistence type="predicted"/>
<evidence type="ECO:0000313" key="1">
    <source>
        <dbReference type="EMBL" id="SHG42671.1"/>
    </source>
</evidence>
<dbReference type="AlphaFoldDB" id="A0A1M5JQ54"/>
<dbReference type="Proteomes" id="UP000184518">
    <property type="component" value="Unassembled WGS sequence"/>
</dbReference>
<sequence length="158" mass="18235">MKNYSLYFIFAFILMNSCKENSKQLINIKASVQQNDELKENPLLMHPMTSSIQPKESTMSTLYGNDEAFQYAQKNFNSAYPQNAILYEVTWKQKADELWFGANVPKEIESVEKITFGNNNEAVYEIFQGKPLKKIKKDVAFENTRKELITSQKMAVSP</sequence>
<dbReference type="OrthoDB" id="674757at2"/>
<organism evidence="1 2">
    <name type="scientific">Chryseobacterium arachidis</name>
    <dbReference type="NCBI Taxonomy" id="1416778"/>
    <lineage>
        <taxon>Bacteria</taxon>
        <taxon>Pseudomonadati</taxon>
        <taxon>Bacteroidota</taxon>
        <taxon>Flavobacteriia</taxon>
        <taxon>Flavobacteriales</taxon>
        <taxon>Weeksellaceae</taxon>
        <taxon>Chryseobacterium group</taxon>
        <taxon>Chryseobacterium</taxon>
    </lineage>
</organism>
<gene>
    <name evidence="1" type="ORF">SAMN05443633_11552</name>
</gene>
<protein>
    <submittedName>
        <fullName evidence="1">Uncharacterized protein</fullName>
    </submittedName>
</protein>
<name>A0A1M5JQ54_9FLAO</name>
<dbReference type="EMBL" id="FQUT01000015">
    <property type="protein sequence ID" value="SHG42671.1"/>
    <property type="molecule type" value="Genomic_DNA"/>
</dbReference>
<dbReference type="STRING" id="1416778.SAMN05443633_11552"/>
<keyword evidence="2" id="KW-1185">Reference proteome</keyword>